<accession>A0A067PS11</accession>
<name>A0A067PS11_9AGAM</name>
<sequence>MTIRIMSNWFSLPPEIHQHIVDLLYEDSCEWSRAAPTSRILSSDFITLSLVSYHWATMVRPKTFEWIVIGTKLHAERALEWVREEAGGKALLPRSELVQTVMMASHVCTNSPTMRPTDSLEGYIPAILSYFPTITRLQVDMRYPYFHHGVLETLVSARNLHHLEIRYEQSSHAYLNLNSLFQHLLPDSQLRGLTLSSGLFDGLSILSNHGAMHNVTTLHLIRIAFVDADRDFRVFMSLFPQVTDLHIELRWGPNIRTLLSEIASHSDTLTSLTLIPDDFNKRAESKLFEEFFTKHVFRKLNRLELRFPDRVVPRFSSECLPALRSLLFIARDRDSGAFFEVLGETCREVILGGQLRSIQVVGANLHPLIPQGQKTRELVGRCKENGVNLVYDIDEGSINGFGKASSRS</sequence>
<gene>
    <name evidence="1" type="ORF">JAAARDRAFT_411252</name>
</gene>
<evidence type="ECO:0000313" key="1">
    <source>
        <dbReference type="EMBL" id="KDQ54092.1"/>
    </source>
</evidence>
<dbReference type="HOGENOM" id="CLU_674491_0_0_1"/>
<evidence type="ECO:0008006" key="3">
    <source>
        <dbReference type="Google" id="ProtNLM"/>
    </source>
</evidence>
<organism evidence="1 2">
    <name type="scientific">Jaapia argillacea MUCL 33604</name>
    <dbReference type="NCBI Taxonomy" id="933084"/>
    <lineage>
        <taxon>Eukaryota</taxon>
        <taxon>Fungi</taxon>
        <taxon>Dikarya</taxon>
        <taxon>Basidiomycota</taxon>
        <taxon>Agaricomycotina</taxon>
        <taxon>Agaricomycetes</taxon>
        <taxon>Agaricomycetidae</taxon>
        <taxon>Jaapiales</taxon>
        <taxon>Jaapiaceae</taxon>
        <taxon>Jaapia</taxon>
    </lineage>
</organism>
<dbReference type="AlphaFoldDB" id="A0A067PS11"/>
<evidence type="ECO:0000313" key="2">
    <source>
        <dbReference type="Proteomes" id="UP000027265"/>
    </source>
</evidence>
<dbReference type="EMBL" id="KL197730">
    <property type="protein sequence ID" value="KDQ54092.1"/>
    <property type="molecule type" value="Genomic_DNA"/>
</dbReference>
<proteinExistence type="predicted"/>
<protein>
    <recommendedName>
        <fullName evidence="3">F-box domain-containing protein</fullName>
    </recommendedName>
</protein>
<keyword evidence="2" id="KW-1185">Reference proteome</keyword>
<dbReference type="Proteomes" id="UP000027265">
    <property type="component" value="Unassembled WGS sequence"/>
</dbReference>
<reference evidence="2" key="1">
    <citation type="journal article" date="2014" name="Proc. Natl. Acad. Sci. U.S.A.">
        <title>Extensive sampling of basidiomycete genomes demonstrates inadequacy of the white-rot/brown-rot paradigm for wood decay fungi.</title>
        <authorList>
            <person name="Riley R."/>
            <person name="Salamov A.A."/>
            <person name="Brown D.W."/>
            <person name="Nagy L.G."/>
            <person name="Floudas D."/>
            <person name="Held B.W."/>
            <person name="Levasseur A."/>
            <person name="Lombard V."/>
            <person name="Morin E."/>
            <person name="Otillar R."/>
            <person name="Lindquist E.A."/>
            <person name="Sun H."/>
            <person name="LaButti K.M."/>
            <person name="Schmutz J."/>
            <person name="Jabbour D."/>
            <person name="Luo H."/>
            <person name="Baker S.E."/>
            <person name="Pisabarro A.G."/>
            <person name="Walton J.D."/>
            <person name="Blanchette R.A."/>
            <person name="Henrissat B."/>
            <person name="Martin F."/>
            <person name="Cullen D."/>
            <person name="Hibbett D.S."/>
            <person name="Grigoriev I.V."/>
        </authorList>
    </citation>
    <scope>NUCLEOTIDE SEQUENCE [LARGE SCALE GENOMIC DNA]</scope>
    <source>
        <strain evidence="2">MUCL 33604</strain>
    </source>
</reference>
<dbReference type="Gene3D" id="3.80.10.10">
    <property type="entry name" value="Ribonuclease Inhibitor"/>
    <property type="match status" value="1"/>
</dbReference>
<dbReference type="InParanoid" id="A0A067PS11"/>
<dbReference type="InterPro" id="IPR032675">
    <property type="entry name" value="LRR_dom_sf"/>
</dbReference>